<dbReference type="CDD" id="cd09272">
    <property type="entry name" value="RNase_HI_RT_Ty1"/>
    <property type="match status" value="1"/>
</dbReference>
<dbReference type="SUPFAM" id="SSF56672">
    <property type="entry name" value="DNA/RNA polymerases"/>
    <property type="match status" value="1"/>
</dbReference>
<sequence length="294" mass="33185">MTQWDFDLQQYLKSHFEMKDLGNLSYFLGLEVNSTSDGYYLSQAKYVSDLLSRSVITDTDIASTPLDTNAKLTPSDGTLLSDPTLYRQLVGSLVYLTVSRPDIAYAVHVVSQFMSGPRTAHFTAVLRILRYVKCTLFHGLHFSDNSPLVLSGYSDADWAGDPTDRCSTTGYCFFLGNSLISWRSKKQTVTSRSSTESEYRALADATSELLWLRWLLEDMGVQHDSATILHCDNQSAIQIAHNDVFMREQNILRMIVTSSASIWFGALFSFPLFPPPIRRLISLLKLIFQVVFMP</sequence>
<evidence type="ECO:0000259" key="1">
    <source>
        <dbReference type="Pfam" id="PF07727"/>
    </source>
</evidence>
<dbReference type="InterPro" id="IPR013103">
    <property type="entry name" value="RVT_2"/>
</dbReference>
<reference evidence="2 3" key="1">
    <citation type="submission" date="2024-01" db="EMBL/GenBank/DDBJ databases">
        <title>Genome assemblies of Stephania.</title>
        <authorList>
            <person name="Yang L."/>
        </authorList>
    </citation>
    <scope>NUCLEOTIDE SEQUENCE [LARGE SCALE GENOMIC DNA]</scope>
    <source>
        <strain evidence="2">YNDBR</strain>
        <tissue evidence="2">Leaf</tissue>
    </source>
</reference>
<accession>A0AAP0KYG5</accession>
<evidence type="ECO:0000313" key="3">
    <source>
        <dbReference type="Proteomes" id="UP001420932"/>
    </source>
</evidence>
<name>A0AAP0KYG5_9MAGN</name>
<dbReference type="EMBL" id="JBBNAF010000003">
    <property type="protein sequence ID" value="KAK9159705.1"/>
    <property type="molecule type" value="Genomic_DNA"/>
</dbReference>
<keyword evidence="3" id="KW-1185">Reference proteome</keyword>
<organism evidence="2 3">
    <name type="scientific">Stephania yunnanensis</name>
    <dbReference type="NCBI Taxonomy" id="152371"/>
    <lineage>
        <taxon>Eukaryota</taxon>
        <taxon>Viridiplantae</taxon>
        <taxon>Streptophyta</taxon>
        <taxon>Embryophyta</taxon>
        <taxon>Tracheophyta</taxon>
        <taxon>Spermatophyta</taxon>
        <taxon>Magnoliopsida</taxon>
        <taxon>Ranunculales</taxon>
        <taxon>Menispermaceae</taxon>
        <taxon>Menispermoideae</taxon>
        <taxon>Cissampelideae</taxon>
        <taxon>Stephania</taxon>
    </lineage>
</organism>
<gene>
    <name evidence="2" type="ORF">Syun_006046</name>
</gene>
<dbReference type="AlphaFoldDB" id="A0AAP0KYG5"/>
<dbReference type="PANTHER" id="PTHR11439:SF461">
    <property type="entry name" value="OS10G0432200 PROTEIN"/>
    <property type="match status" value="1"/>
</dbReference>
<dbReference type="Pfam" id="PF07727">
    <property type="entry name" value="RVT_2"/>
    <property type="match status" value="1"/>
</dbReference>
<proteinExistence type="predicted"/>
<feature type="domain" description="Reverse transcriptase Ty1/copia-type" evidence="1">
    <location>
        <begin position="7"/>
        <end position="66"/>
    </location>
</feature>
<comment type="caution">
    <text evidence="2">The sequence shown here is derived from an EMBL/GenBank/DDBJ whole genome shotgun (WGS) entry which is preliminary data.</text>
</comment>
<evidence type="ECO:0000313" key="2">
    <source>
        <dbReference type="EMBL" id="KAK9159705.1"/>
    </source>
</evidence>
<dbReference type="InterPro" id="IPR043502">
    <property type="entry name" value="DNA/RNA_pol_sf"/>
</dbReference>
<dbReference type="PANTHER" id="PTHR11439">
    <property type="entry name" value="GAG-POL-RELATED RETROTRANSPOSON"/>
    <property type="match status" value="1"/>
</dbReference>
<dbReference type="Proteomes" id="UP001420932">
    <property type="component" value="Unassembled WGS sequence"/>
</dbReference>
<protein>
    <recommendedName>
        <fullName evidence="1">Reverse transcriptase Ty1/copia-type domain-containing protein</fullName>
    </recommendedName>
</protein>